<feature type="compositionally biased region" description="Low complexity" evidence="1">
    <location>
        <begin position="165"/>
        <end position="174"/>
    </location>
</feature>
<feature type="compositionally biased region" description="Polar residues" evidence="1">
    <location>
        <begin position="316"/>
        <end position="332"/>
    </location>
</feature>
<feature type="region of interest" description="Disordered" evidence="1">
    <location>
        <begin position="313"/>
        <end position="401"/>
    </location>
</feature>
<dbReference type="Proteomes" id="UP000094020">
    <property type="component" value="Chromosome 6"/>
</dbReference>
<dbReference type="KEGG" id="kpin:30170830"/>
<keyword evidence="3" id="KW-1185">Reference proteome</keyword>
<evidence type="ECO:0000313" key="2">
    <source>
        <dbReference type="EMBL" id="WWC70967.1"/>
    </source>
</evidence>
<evidence type="ECO:0000313" key="3">
    <source>
        <dbReference type="Proteomes" id="UP000094020"/>
    </source>
</evidence>
<dbReference type="EMBL" id="CP144524">
    <property type="protein sequence ID" value="WWC70967.1"/>
    <property type="molecule type" value="Genomic_DNA"/>
</dbReference>
<feature type="compositionally biased region" description="Polar residues" evidence="1">
    <location>
        <begin position="541"/>
        <end position="560"/>
    </location>
</feature>
<reference evidence="2" key="2">
    <citation type="submission" date="2024-02" db="EMBL/GenBank/DDBJ databases">
        <title>Comparative genomics of Cryptococcus and Kwoniella reveals pathogenesis evolution and contrasting modes of karyotype evolution via chromosome fusion or intercentromeric recombination.</title>
        <authorList>
            <person name="Coelho M.A."/>
            <person name="David-Palma M."/>
            <person name="Shea T."/>
            <person name="Bowers K."/>
            <person name="McGinley-Smith S."/>
            <person name="Mohammad A.W."/>
            <person name="Gnirke A."/>
            <person name="Yurkov A.M."/>
            <person name="Nowrousian M."/>
            <person name="Sun S."/>
            <person name="Cuomo C.A."/>
            <person name="Heitman J."/>
        </authorList>
    </citation>
    <scope>NUCLEOTIDE SEQUENCE</scope>
    <source>
        <strain evidence="2">CBS 10737</strain>
    </source>
</reference>
<feature type="region of interest" description="Disordered" evidence="1">
    <location>
        <begin position="124"/>
        <end position="225"/>
    </location>
</feature>
<evidence type="ECO:0000256" key="1">
    <source>
        <dbReference type="SAM" id="MobiDB-lite"/>
    </source>
</evidence>
<feature type="region of interest" description="Disordered" evidence="1">
    <location>
        <begin position="57"/>
        <end position="90"/>
    </location>
</feature>
<gene>
    <name evidence="2" type="ORF">I206_104920</name>
</gene>
<proteinExistence type="predicted"/>
<dbReference type="GeneID" id="30170830"/>
<organism evidence="2 3">
    <name type="scientific">Kwoniella pini CBS 10737</name>
    <dbReference type="NCBI Taxonomy" id="1296096"/>
    <lineage>
        <taxon>Eukaryota</taxon>
        <taxon>Fungi</taxon>
        <taxon>Dikarya</taxon>
        <taxon>Basidiomycota</taxon>
        <taxon>Agaricomycotina</taxon>
        <taxon>Tremellomycetes</taxon>
        <taxon>Tremellales</taxon>
        <taxon>Cryptococcaceae</taxon>
        <taxon>Kwoniella</taxon>
    </lineage>
</organism>
<protein>
    <recommendedName>
        <fullName evidence="4">SHSP domain-containing protein</fullName>
    </recommendedName>
</protein>
<dbReference type="CDD" id="cd06464">
    <property type="entry name" value="ACD_sHsps-like"/>
    <property type="match status" value="1"/>
</dbReference>
<feature type="compositionally biased region" description="Low complexity" evidence="1">
    <location>
        <begin position="124"/>
        <end position="135"/>
    </location>
</feature>
<dbReference type="SUPFAM" id="SSF49764">
    <property type="entry name" value="HSP20-like chaperones"/>
    <property type="match status" value="1"/>
</dbReference>
<evidence type="ECO:0008006" key="4">
    <source>
        <dbReference type="Google" id="ProtNLM"/>
    </source>
</evidence>
<feature type="compositionally biased region" description="Polar residues" evidence="1">
    <location>
        <begin position="209"/>
        <end position="221"/>
    </location>
</feature>
<dbReference type="InterPro" id="IPR008978">
    <property type="entry name" value="HSP20-like_chaperone"/>
</dbReference>
<reference evidence="2" key="1">
    <citation type="submission" date="2013-07" db="EMBL/GenBank/DDBJ databases">
        <authorList>
            <consortium name="The Broad Institute Genome Sequencing Platform"/>
            <person name="Cuomo C."/>
            <person name="Litvintseva A."/>
            <person name="Chen Y."/>
            <person name="Heitman J."/>
            <person name="Sun S."/>
            <person name="Springer D."/>
            <person name="Dromer F."/>
            <person name="Young S.K."/>
            <person name="Zeng Q."/>
            <person name="Gargeya S."/>
            <person name="Fitzgerald M."/>
            <person name="Abouelleil A."/>
            <person name="Alvarado L."/>
            <person name="Berlin A.M."/>
            <person name="Chapman S.B."/>
            <person name="Dewar J."/>
            <person name="Goldberg J."/>
            <person name="Griggs A."/>
            <person name="Gujja S."/>
            <person name="Hansen M."/>
            <person name="Howarth C."/>
            <person name="Imamovic A."/>
            <person name="Larimer J."/>
            <person name="McCowan C."/>
            <person name="Murphy C."/>
            <person name="Pearson M."/>
            <person name="Priest M."/>
            <person name="Roberts A."/>
            <person name="Saif S."/>
            <person name="Shea T."/>
            <person name="Sykes S."/>
            <person name="Wortman J."/>
            <person name="Nusbaum C."/>
            <person name="Birren B."/>
        </authorList>
    </citation>
    <scope>NUCLEOTIDE SEQUENCE</scope>
    <source>
        <strain evidence="2">CBS 10737</strain>
    </source>
</reference>
<dbReference type="RefSeq" id="XP_019012964.2">
    <property type="nucleotide sequence ID" value="XM_019154224.2"/>
</dbReference>
<feature type="compositionally biased region" description="Polar residues" evidence="1">
    <location>
        <begin position="65"/>
        <end position="81"/>
    </location>
</feature>
<dbReference type="AlphaFoldDB" id="A0AAJ8L8D1"/>
<feature type="compositionally biased region" description="Pro residues" evidence="1">
    <location>
        <begin position="388"/>
        <end position="397"/>
    </location>
</feature>
<feature type="compositionally biased region" description="Low complexity" evidence="1">
    <location>
        <begin position="366"/>
        <end position="380"/>
    </location>
</feature>
<accession>A0AAJ8L8D1</accession>
<name>A0AAJ8L8D1_9TREE</name>
<feature type="region of interest" description="Disordered" evidence="1">
    <location>
        <begin position="541"/>
        <end position="570"/>
    </location>
</feature>
<sequence>MTFLTNTISKLNTNTLKQPKQSPTLSHLVSSASLSPTSSISSYQSYFDTRFVGTSFDGGERRESACSNTSWGSMGETTSSKQPDKEDIPMEEDENCIDNVAEETLNLTQPIHSRILSNKSVDSIASSHSSSSSSSEPKITTPEFPNSPGSVNPFFPAQNGQPQISPSSSTTSKATSKDEYTPRAELPALHWPHASASSPIRKSDHHTDGQSVMQDQEQAFSTVRKPSIRRNGSWRRKHASLDTPPTAPHLAPSFPGFTALKHTPPLVPAVSASKQHLEGLPAQPEGRLAPPAQGQGCGMDASSPDVRRLSGESFRSIGSGNSIIAQSPTTGCEISAPKAPPAGYPLPSLGIQRRSSVPGQFRSPVSSTSSTSATSSSSSSCKSNRLATPPPLPPRWACPPAKTNAVSGRALSFGSSQDRPDVSFDDFDPELFEGKENEWIEMIKGVEGRIAIKSTAQFYDIMVWLPGFSLDNITIATRGTRTVHIIADQWDEGDHAQWDIKLGEDANLKSVNAKFSGGELRVTVAREQRFTNPKLTRMLSSRSSIGPTFSSPSISATTGHNPLERATVTR</sequence>